<evidence type="ECO:0000313" key="10">
    <source>
        <dbReference type="EMBL" id="GGI10086.1"/>
    </source>
</evidence>
<dbReference type="Pfam" id="PF09335">
    <property type="entry name" value="VTT_dom"/>
    <property type="match status" value="1"/>
</dbReference>
<evidence type="ECO:0000313" key="11">
    <source>
        <dbReference type="Proteomes" id="UP000632535"/>
    </source>
</evidence>
<comment type="caution">
    <text evidence="7">Lacks conserved residue(s) required for the propagation of feature annotation.</text>
</comment>
<protein>
    <submittedName>
        <fullName evidence="10">Membrane protein</fullName>
    </submittedName>
</protein>
<evidence type="ECO:0000259" key="9">
    <source>
        <dbReference type="Pfam" id="PF09335"/>
    </source>
</evidence>
<comment type="caution">
    <text evidence="10">The sequence shown here is derived from an EMBL/GenBank/DDBJ whole genome shotgun (WGS) entry which is preliminary data.</text>
</comment>
<comment type="subcellular location">
    <subcellularLocation>
        <location evidence="1 7">Cell membrane</location>
        <topology evidence="1 7">Multi-pass membrane protein</topology>
    </subcellularLocation>
</comment>
<keyword evidence="5 7" id="KW-1133">Transmembrane helix</keyword>
<feature type="transmembrane region" description="Helical" evidence="7">
    <location>
        <begin position="178"/>
        <end position="199"/>
    </location>
</feature>
<accession>A0ABQ2B9G1</accession>
<keyword evidence="3 7" id="KW-1003">Cell membrane</keyword>
<evidence type="ECO:0000256" key="1">
    <source>
        <dbReference type="ARBA" id="ARBA00004651"/>
    </source>
</evidence>
<dbReference type="Proteomes" id="UP000632535">
    <property type="component" value="Unassembled WGS sequence"/>
</dbReference>
<dbReference type="InterPro" id="IPR032816">
    <property type="entry name" value="VTT_dom"/>
</dbReference>
<feature type="transmembrane region" description="Helical" evidence="7">
    <location>
        <begin position="15"/>
        <end position="33"/>
    </location>
</feature>
<evidence type="ECO:0000256" key="5">
    <source>
        <dbReference type="ARBA" id="ARBA00022989"/>
    </source>
</evidence>
<proteinExistence type="inferred from homology"/>
<evidence type="ECO:0000256" key="8">
    <source>
        <dbReference type="SAM" id="MobiDB-lite"/>
    </source>
</evidence>
<evidence type="ECO:0000256" key="4">
    <source>
        <dbReference type="ARBA" id="ARBA00022692"/>
    </source>
</evidence>
<evidence type="ECO:0000256" key="2">
    <source>
        <dbReference type="ARBA" id="ARBA00010792"/>
    </source>
</evidence>
<evidence type="ECO:0000256" key="7">
    <source>
        <dbReference type="RuleBase" id="RU367016"/>
    </source>
</evidence>
<keyword evidence="11" id="KW-1185">Reference proteome</keyword>
<reference evidence="11" key="1">
    <citation type="journal article" date="2019" name="Int. J. Syst. Evol. Microbiol.">
        <title>The Global Catalogue of Microorganisms (GCM) 10K type strain sequencing project: providing services to taxonomists for standard genome sequencing and annotation.</title>
        <authorList>
            <consortium name="The Broad Institute Genomics Platform"/>
            <consortium name="The Broad Institute Genome Sequencing Center for Infectious Disease"/>
            <person name="Wu L."/>
            <person name="Ma J."/>
        </authorList>
    </citation>
    <scope>NUCLEOTIDE SEQUENCE [LARGE SCALE GENOMIC DNA]</scope>
    <source>
        <strain evidence="11">CCM 8653</strain>
    </source>
</reference>
<feature type="domain" description="VTT" evidence="9">
    <location>
        <begin position="42"/>
        <end position="165"/>
    </location>
</feature>
<dbReference type="InterPro" id="IPR032818">
    <property type="entry name" value="DedA-like"/>
</dbReference>
<gene>
    <name evidence="10" type="ORF">GCM10007368_29490</name>
</gene>
<name>A0ABQ2B9G1_9MICO</name>
<feature type="region of interest" description="Disordered" evidence="8">
    <location>
        <begin position="210"/>
        <end position="231"/>
    </location>
</feature>
<dbReference type="PANTHER" id="PTHR30353:SF0">
    <property type="entry name" value="TRANSMEMBRANE PROTEIN"/>
    <property type="match status" value="1"/>
</dbReference>
<feature type="transmembrane region" description="Helical" evidence="7">
    <location>
        <begin position="147"/>
        <end position="172"/>
    </location>
</feature>
<organism evidence="10 11">
    <name type="scientific">Isoptericola cucumis</name>
    <dbReference type="NCBI Taxonomy" id="1776856"/>
    <lineage>
        <taxon>Bacteria</taxon>
        <taxon>Bacillati</taxon>
        <taxon>Actinomycetota</taxon>
        <taxon>Actinomycetes</taxon>
        <taxon>Micrococcales</taxon>
        <taxon>Promicromonosporaceae</taxon>
        <taxon>Isoptericola</taxon>
    </lineage>
</organism>
<evidence type="ECO:0000256" key="3">
    <source>
        <dbReference type="ARBA" id="ARBA00022475"/>
    </source>
</evidence>
<dbReference type="PANTHER" id="PTHR30353">
    <property type="entry name" value="INNER MEMBRANE PROTEIN DEDA-RELATED"/>
    <property type="match status" value="1"/>
</dbReference>
<comment type="similarity">
    <text evidence="2 7">Belongs to the DedA family.</text>
</comment>
<evidence type="ECO:0000256" key="6">
    <source>
        <dbReference type="ARBA" id="ARBA00023136"/>
    </source>
</evidence>
<dbReference type="EMBL" id="BMDG01000010">
    <property type="protein sequence ID" value="GGI10086.1"/>
    <property type="molecule type" value="Genomic_DNA"/>
</dbReference>
<sequence length="231" mass="24517">MLETLSTMLGQLETWIIHLGASAWIYPAMYVFATIDGFFPPIPSESVVITLTVLAHAEGVPWLPGILALAVAGAWTGDQIAYQIGRAVGTERFGFLRSARGRKAVAWARHALDHRGASFIMAARYVPIGRVAVNMTAGAVGYPRARFMLVSAIAAVTWGIYSMLIGLAAASWLGHNTLLAMAVGVVAGILLGILVDQVVQRITGAGRLPALAERPPATPEGEETDETRQAA</sequence>
<keyword evidence="4 7" id="KW-0812">Transmembrane</keyword>
<dbReference type="RefSeq" id="WP_188524478.1">
    <property type="nucleotide sequence ID" value="NZ_CBCSDP010000016.1"/>
</dbReference>
<keyword evidence="6 7" id="KW-0472">Membrane</keyword>